<dbReference type="EMBL" id="JACWMY010000001">
    <property type="protein sequence ID" value="MBD1362639.1"/>
    <property type="molecule type" value="Genomic_DNA"/>
</dbReference>
<proteinExistence type="predicted"/>
<accession>A0ABR7WJZ0</accession>
<reference evidence="3 4" key="1">
    <citation type="submission" date="2020-09" db="EMBL/GenBank/DDBJ databases">
        <title>Novel species of Mucilaginibacter isolated from a glacier on the Tibetan Plateau.</title>
        <authorList>
            <person name="Liu Q."/>
            <person name="Xin Y.-H."/>
        </authorList>
    </citation>
    <scope>NUCLEOTIDE SEQUENCE [LARGE SCALE GENOMIC DNA]</scope>
    <source>
        <strain evidence="3 4">ZT4R22</strain>
    </source>
</reference>
<dbReference type="Pfam" id="PF13648">
    <property type="entry name" value="Lipocalin_4"/>
    <property type="match status" value="1"/>
</dbReference>
<gene>
    <name evidence="3" type="ORF">IDJ77_02350</name>
</gene>
<evidence type="ECO:0000313" key="3">
    <source>
        <dbReference type="EMBL" id="MBD1362639.1"/>
    </source>
</evidence>
<evidence type="ECO:0000256" key="1">
    <source>
        <dbReference type="SAM" id="SignalP"/>
    </source>
</evidence>
<feature type="signal peptide" evidence="1">
    <location>
        <begin position="1"/>
        <end position="20"/>
    </location>
</feature>
<organism evidence="3 4">
    <name type="scientific">Mucilaginibacter pankratovii</name>
    <dbReference type="NCBI Taxonomy" id="2772110"/>
    <lineage>
        <taxon>Bacteria</taxon>
        <taxon>Pseudomonadati</taxon>
        <taxon>Bacteroidota</taxon>
        <taxon>Sphingobacteriia</taxon>
        <taxon>Sphingobacteriales</taxon>
        <taxon>Sphingobacteriaceae</taxon>
        <taxon>Mucilaginibacter</taxon>
    </lineage>
</organism>
<dbReference type="RefSeq" id="WP_191187311.1">
    <property type="nucleotide sequence ID" value="NZ_JACWMY010000001.1"/>
</dbReference>
<evidence type="ECO:0000313" key="4">
    <source>
        <dbReference type="Proteomes" id="UP000606600"/>
    </source>
</evidence>
<name>A0ABR7WJZ0_9SPHI</name>
<protein>
    <submittedName>
        <fullName evidence="3">Lipocalin family protein</fullName>
    </submittedName>
</protein>
<feature type="chain" id="PRO_5045637885" evidence="1">
    <location>
        <begin position="21"/>
        <end position="118"/>
    </location>
</feature>
<keyword evidence="1" id="KW-0732">Signal</keyword>
<dbReference type="InterPro" id="IPR024311">
    <property type="entry name" value="Lipocalin-like"/>
</dbReference>
<comment type="caution">
    <text evidence="3">The sequence shown here is derived from an EMBL/GenBank/DDBJ whole genome shotgun (WGS) entry which is preliminary data.</text>
</comment>
<feature type="domain" description="Lipocalin-like" evidence="2">
    <location>
        <begin position="26"/>
        <end position="88"/>
    </location>
</feature>
<keyword evidence="4" id="KW-1185">Reference proteome</keyword>
<evidence type="ECO:0000259" key="2">
    <source>
        <dbReference type="Pfam" id="PF13648"/>
    </source>
</evidence>
<dbReference type="Proteomes" id="UP000606600">
    <property type="component" value="Unassembled WGS sequence"/>
</dbReference>
<sequence length="118" mass="13550">MKNVFLLAAISTMLTFSVKAQTATELLGKWKLVKWTSQNGKDKEVKDSTFQVFNDKNKFVSIYEGKETGGKWKLSKNNDKLTIRSGIITVNFKIDYFDTKKRIITSDQLGTLEYQKVE</sequence>